<accession>A0A7X0PKK0</accession>
<feature type="transmembrane region" description="Helical" evidence="2">
    <location>
        <begin position="78"/>
        <end position="98"/>
    </location>
</feature>
<dbReference type="EMBL" id="JACHLK010000019">
    <property type="protein sequence ID" value="MBB6563469.1"/>
    <property type="molecule type" value="Genomic_DNA"/>
</dbReference>
<comment type="caution">
    <text evidence="3">The sequence shown here is derived from an EMBL/GenBank/DDBJ whole genome shotgun (WGS) entry which is preliminary data.</text>
</comment>
<feature type="compositionally biased region" description="Polar residues" evidence="1">
    <location>
        <begin position="177"/>
        <end position="189"/>
    </location>
</feature>
<organism evidence="3 4">
    <name type="scientific">Acidovorax soli</name>
    <dbReference type="NCBI Taxonomy" id="592050"/>
    <lineage>
        <taxon>Bacteria</taxon>
        <taxon>Pseudomonadati</taxon>
        <taxon>Pseudomonadota</taxon>
        <taxon>Betaproteobacteria</taxon>
        <taxon>Burkholderiales</taxon>
        <taxon>Comamonadaceae</taxon>
        <taxon>Acidovorax</taxon>
    </lineage>
</organism>
<evidence type="ECO:0000313" key="4">
    <source>
        <dbReference type="Proteomes" id="UP000575083"/>
    </source>
</evidence>
<keyword evidence="4" id="KW-1185">Reference proteome</keyword>
<sequence length="203" mass="22308">MTTPTTTTPAPGSDHLRFHRQHEHLSPPFGNDGFARRAEAFARMFGSPRFLLAQTCFVAVWIGLNLSGVVAFDVYPFILLNLAFSLQAAYAAPLILLAQTRQAERDRMHADADARHREALAQATAERQALAAQNSARLLDLLEQNTRLTEVTKKLSERIEALTLEMHHRMHYVPANARSQQQAGPPGVQQSGGTGADTSARQG</sequence>
<name>A0A7X0PKK0_9BURK</name>
<evidence type="ECO:0000256" key="2">
    <source>
        <dbReference type="SAM" id="Phobius"/>
    </source>
</evidence>
<protein>
    <submittedName>
        <fullName evidence="3">Putative membrane protein</fullName>
    </submittedName>
</protein>
<feature type="region of interest" description="Disordered" evidence="1">
    <location>
        <begin position="177"/>
        <end position="203"/>
    </location>
</feature>
<evidence type="ECO:0000313" key="3">
    <source>
        <dbReference type="EMBL" id="MBB6563469.1"/>
    </source>
</evidence>
<dbReference type="PANTHER" id="PTHR41386:SF1">
    <property type="entry name" value="MEMBRANE PROTEIN"/>
    <property type="match status" value="1"/>
</dbReference>
<keyword evidence="2" id="KW-1133">Transmembrane helix</keyword>
<dbReference type="AlphaFoldDB" id="A0A7X0PKK0"/>
<keyword evidence="2" id="KW-0472">Membrane</keyword>
<dbReference type="PANTHER" id="PTHR41386">
    <property type="entry name" value="INTEGRAL MEMBRANE PROTEIN-RELATED"/>
    <property type="match status" value="1"/>
</dbReference>
<gene>
    <name evidence="3" type="ORF">HNP48_006189</name>
</gene>
<dbReference type="InterPro" id="IPR010406">
    <property type="entry name" value="DUF1003"/>
</dbReference>
<dbReference type="Proteomes" id="UP000575083">
    <property type="component" value="Unassembled WGS sequence"/>
</dbReference>
<dbReference type="RefSeq" id="WP_184864541.1">
    <property type="nucleotide sequence ID" value="NZ_JACHLK010000019.1"/>
</dbReference>
<reference evidence="3 4" key="1">
    <citation type="submission" date="2020-08" db="EMBL/GenBank/DDBJ databases">
        <title>Functional genomics of gut bacteria from endangered species of beetles.</title>
        <authorList>
            <person name="Carlos-Shanley C."/>
        </authorList>
    </citation>
    <scope>NUCLEOTIDE SEQUENCE [LARGE SCALE GENOMIC DNA]</scope>
    <source>
        <strain evidence="3 4">S00198</strain>
    </source>
</reference>
<feature type="transmembrane region" description="Helical" evidence="2">
    <location>
        <begin position="50"/>
        <end position="72"/>
    </location>
</feature>
<dbReference type="Pfam" id="PF06210">
    <property type="entry name" value="DUF1003"/>
    <property type="match status" value="1"/>
</dbReference>
<evidence type="ECO:0000256" key="1">
    <source>
        <dbReference type="SAM" id="MobiDB-lite"/>
    </source>
</evidence>
<proteinExistence type="predicted"/>
<keyword evidence="2" id="KW-0812">Transmembrane</keyword>